<evidence type="ECO:0000313" key="2">
    <source>
        <dbReference type="Proteomes" id="UP000828048"/>
    </source>
</evidence>
<gene>
    <name evidence="1" type="ORF">Vadar_004082</name>
</gene>
<proteinExistence type="predicted"/>
<organism evidence="1 2">
    <name type="scientific">Vaccinium darrowii</name>
    <dbReference type="NCBI Taxonomy" id="229202"/>
    <lineage>
        <taxon>Eukaryota</taxon>
        <taxon>Viridiplantae</taxon>
        <taxon>Streptophyta</taxon>
        <taxon>Embryophyta</taxon>
        <taxon>Tracheophyta</taxon>
        <taxon>Spermatophyta</taxon>
        <taxon>Magnoliopsida</taxon>
        <taxon>eudicotyledons</taxon>
        <taxon>Gunneridae</taxon>
        <taxon>Pentapetalae</taxon>
        <taxon>asterids</taxon>
        <taxon>Ericales</taxon>
        <taxon>Ericaceae</taxon>
        <taxon>Vaccinioideae</taxon>
        <taxon>Vaccinieae</taxon>
        <taxon>Vaccinium</taxon>
    </lineage>
</organism>
<comment type="caution">
    <text evidence="1">The sequence shown here is derived from an EMBL/GenBank/DDBJ whole genome shotgun (WGS) entry which is preliminary data.</text>
</comment>
<protein>
    <submittedName>
        <fullName evidence="1">Uncharacterized protein</fullName>
    </submittedName>
</protein>
<sequence length="166" mass="18076">MTPFGSPVVPDDSEKWKTFFRGGRRQRVDARDFDVVFERVGQDFVDVAVLSYDELRFGGFGLFQDFRWGEEGVGHGAGGAEVGGGEEGEDEFRRVREQEHDRVVLFDSVFAEADGDSPGGELDVGIGVDFTSRAVDQAGVRAVVGDVLEDVGVEGEVVGDVDVREL</sequence>
<reference evidence="1 2" key="1">
    <citation type="journal article" date="2021" name="Hortic Res">
        <title>High-quality reference genome and annotation aids understanding of berry development for evergreen blueberry (Vaccinium darrowii).</title>
        <authorList>
            <person name="Yu J."/>
            <person name="Hulse-Kemp A.M."/>
            <person name="Babiker E."/>
            <person name="Staton M."/>
        </authorList>
    </citation>
    <scope>NUCLEOTIDE SEQUENCE [LARGE SCALE GENOMIC DNA]</scope>
    <source>
        <strain evidence="2">cv. NJ 8807/NJ 8810</strain>
        <tissue evidence="1">Young leaf</tissue>
    </source>
</reference>
<accession>A0ACB7ZI81</accession>
<dbReference type="Proteomes" id="UP000828048">
    <property type="component" value="Chromosome 9"/>
</dbReference>
<dbReference type="EMBL" id="CM037159">
    <property type="protein sequence ID" value="KAH7865240.1"/>
    <property type="molecule type" value="Genomic_DNA"/>
</dbReference>
<name>A0ACB7ZI81_9ERIC</name>
<keyword evidence="2" id="KW-1185">Reference proteome</keyword>
<evidence type="ECO:0000313" key="1">
    <source>
        <dbReference type="EMBL" id="KAH7865240.1"/>
    </source>
</evidence>